<sequence>MFSQMRSRLSKQNKQNQYNMPNQRLSLCFSMTNLRPTRATPGKMCFFCPPHPLLLQTIGKTFFINC</sequence>
<accession>A0A3S7S4X2</accession>
<protein>
    <submittedName>
        <fullName evidence="1">Uncharacterized protein</fullName>
    </submittedName>
</protein>
<dbReference type="Proteomes" id="UP000306393">
    <property type="component" value="Unassembled WGS sequence"/>
</dbReference>
<comment type="caution">
    <text evidence="1">The sequence shown here is derived from an EMBL/GenBank/DDBJ whole genome shotgun (WGS) entry which is preliminary data.</text>
</comment>
<organism evidence="1 2">
    <name type="scientific">Erwinia persicina</name>
    <dbReference type="NCBI Taxonomy" id="55211"/>
    <lineage>
        <taxon>Bacteria</taxon>
        <taxon>Pseudomonadati</taxon>
        <taxon>Pseudomonadota</taxon>
        <taxon>Gammaproteobacteria</taxon>
        <taxon>Enterobacterales</taxon>
        <taxon>Erwiniaceae</taxon>
        <taxon>Erwinia</taxon>
    </lineage>
</organism>
<dbReference type="AlphaFoldDB" id="A0A3S7S4X2"/>
<dbReference type="KEGG" id="epe:CI789_11190"/>
<reference evidence="1 2" key="1">
    <citation type="journal article" date="2019" name="Sci. Rep.">
        <title>Differences in resource use lead to coexistence of seed-transmitted microbial populations.</title>
        <authorList>
            <person name="Torres-Cortes G."/>
            <person name="Garcia B.J."/>
            <person name="Compant S."/>
            <person name="Rezki S."/>
            <person name="Jones P."/>
            <person name="Preveaux A."/>
            <person name="Briand M."/>
            <person name="Roulet A."/>
            <person name="Bouchez O."/>
            <person name="Jacobson D."/>
            <person name="Barret M."/>
        </authorList>
    </citation>
    <scope>NUCLEOTIDE SEQUENCE [LARGE SCALE GENOMIC DNA]</scope>
    <source>
        <strain evidence="1 2">CFBP13511</strain>
    </source>
</reference>
<dbReference type="EMBL" id="QGAC01000004">
    <property type="protein sequence ID" value="TKJ93251.1"/>
    <property type="molecule type" value="Genomic_DNA"/>
</dbReference>
<dbReference type="OrthoDB" id="9967997at2"/>
<name>A0A3S7S4X2_9GAMM</name>
<evidence type="ECO:0000313" key="2">
    <source>
        <dbReference type="Proteomes" id="UP000306393"/>
    </source>
</evidence>
<proteinExistence type="predicted"/>
<gene>
    <name evidence="1" type="ORF">EpCFBP13511_06160</name>
</gene>
<evidence type="ECO:0000313" key="1">
    <source>
        <dbReference type="EMBL" id="TKJ93251.1"/>
    </source>
</evidence>